<comment type="subcellular location">
    <subcellularLocation>
        <location evidence="1">Nucleus</location>
    </subcellularLocation>
</comment>
<accession>A0AA35RLW7</accession>
<protein>
    <recommendedName>
        <fullName evidence="5">Peptidyl-prolyl cis-trans isomerase</fullName>
        <shortName evidence="5">PPIase</shortName>
        <ecNumber evidence="5">5.2.1.8</ecNumber>
    </recommendedName>
</protein>
<evidence type="ECO:0000256" key="2">
    <source>
        <dbReference type="ARBA" id="ARBA00007365"/>
    </source>
</evidence>
<feature type="compositionally biased region" description="Acidic residues" evidence="6">
    <location>
        <begin position="208"/>
        <end position="217"/>
    </location>
</feature>
<evidence type="ECO:0000256" key="1">
    <source>
        <dbReference type="ARBA" id="ARBA00004123"/>
    </source>
</evidence>
<comment type="catalytic activity">
    <reaction evidence="5">
        <text>[protein]-peptidylproline (omega=180) = [protein]-peptidylproline (omega=0)</text>
        <dbReference type="Rhea" id="RHEA:16237"/>
        <dbReference type="Rhea" id="RHEA-COMP:10747"/>
        <dbReference type="Rhea" id="RHEA-COMP:10748"/>
        <dbReference type="ChEBI" id="CHEBI:83833"/>
        <dbReference type="ChEBI" id="CHEBI:83834"/>
        <dbReference type="EC" id="5.2.1.8"/>
    </reaction>
</comment>
<dbReference type="PANTHER" id="PTHR45625">
    <property type="entry name" value="PEPTIDYL-PROLYL CIS-TRANS ISOMERASE-RELATED"/>
    <property type="match status" value="1"/>
</dbReference>
<sequence>MSYIYNKEPPTHGKVLVKTTLGDLDIELWSKEAPLACRNFVQLCMEGYYNEIIFHRIVQDFITQGGDPTGTGEVERAIGHTFKDEFHTRLKFVRRGLVGCASSGANDNGSQFFITLGRADELTKKHTLFGKVTGDTLYNLVQFNEIPTDKEDRPLNPVPHITRTEVLQNPFDDIVPRGGSGGSLERKTEDIKSQSRATKNFSLLSFGEEAEEEEEEANQSSKELKIRSSHDVLKEDTRLSSQPAVDPAVSSLGDGSKEEGMVS</sequence>
<dbReference type="AlphaFoldDB" id="A0AA35RLW7"/>
<comment type="similarity">
    <text evidence="2 5">Belongs to the cyclophilin-type PPIase family.</text>
</comment>
<comment type="function">
    <text evidence="5">PPIases accelerate the folding of proteins. It catalyzes the cis-trans isomerization of proline imidic peptide bonds in oligopeptides.</text>
</comment>
<evidence type="ECO:0000313" key="9">
    <source>
        <dbReference type="Proteomes" id="UP001174909"/>
    </source>
</evidence>
<dbReference type="InterPro" id="IPR044666">
    <property type="entry name" value="Cyclophilin_A-like"/>
</dbReference>
<gene>
    <name evidence="8" type="ORF">GBAR_LOCUS8102</name>
</gene>
<name>A0AA35RLW7_GEOBA</name>
<keyword evidence="9" id="KW-1185">Reference proteome</keyword>
<dbReference type="Proteomes" id="UP001174909">
    <property type="component" value="Unassembled WGS sequence"/>
</dbReference>
<dbReference type="InterPro" id="IPR002130">
    <property type="entry name" value="Cyclophilin-type_PPIase_dom"/>
</dbReference>
<dbReference type="InterPro" id="IPR029000">
    <property type="entry name" value="Cyclophilin-like_dom_sf"/>
</dbReference>
<keyword evidence="3" id="KW-0539">Nucleus</keyword>
<reference evidence="8" key="1">
    <citation type="submission" date="2023-03" db="EMBL/GenBank/DDBJ databases">
        <authorList>
            <person name="Steffen K."/>
            <person name="Cardenas P."/>
        </authorList>
    </citation>
    <scope>NUCLEOTIDE SEQUENCE</scope>
</reference>
<dbReference type="FunFam" id="2.40.100.10:FF:000007">
    <property type="entry name" value="Peptidyl-prolyl cis-trans isomerase CWC27 homolog"/>
    <property type="match status" value="1"/>
</dbReference>
<dbReference type="Gene3D" id="2.40.100.10">
    <property type="entry name" value="Cyclophilin-like"/>
    <property type="match status" value="1"/>
</dbReference>
<keyword evidence="5" id="KW-0413">Isomerase</keyword>
<evidence type="ECO:0000256" key="6">
    <source>
        <dbReference type="SAM" id="MobiDB-lite"/>
    </source>
</evidence>
<feature type="compositionally biased region" description="Polar residues" evidence="6">
    <location>
        <begin position="194"/>
        <end position="203"/>
    </location>
</feature>
<dbReference type="PANTHER" id="PTHR45625:SF6">
    <property type="entry name" value="SPLICEOSOME-ASSOCIATED PROTEIN CWC27 HOMOLOG"/>
    <property type="match status" value="1"/>
</dbReference>
<dbReference type="PRINTS" id="PR00153">
    <property type="entry name" value="CSAPPISMRASE"/>
</dbReference>
<evidence type="ECO:0000313" key="8">
    <source>
        <dbReference type="EMBL" id="CAI8012651.1"/>
    </source>
</evidence>
<dbReference type="EMBL" id="CASHTH010001204">
    <property type="protein sequence ID" value="CAI8012651.1"/>
    <property type="molecule type" value="Genomic_DNA"/>
</dbReference>
<dbReference type="Pfam" id="PF00160">
    <property type="entry name" value="Pro_isomerase"/>
    <property type="match status" value="1"/>
</dbReference>
<dbReference type="SUPFAM" id="SSF50891">
    <property type="entry name" value="Cyclophilin-like"/>
    <property type="match status" value="1"/>
</dbReference>
<feature type="compositionally biased region" description="Basic and acidic residues" evidence="6">
    <location>
        <begin position="222"/>
        <end position="238"/>
    </location>
</feature>
<evidence type="ECO:0000259" key="7">
    <source>
        <dbReference type="PROSITE" id="PS50072"/>
    </source>
</evidence>
<dbReference type="CDD" id="cd01925">
    <property type="entry name" value="cyclophilin_CeCYP16-like"/>
    <property type="match status" value="1"/>
</dbReference>
<organism evidence="8 9">
    <name type="scientific">Geodia barretti</name>
    <name type="common">Barrett's horny sponge</name>
    <dbReference type="NCBI Taxonomy" id="519541"/>
    <lineage>
        <taxon>Eukaryota</taxon>
        <taxon>Metazoa</taxon>
        <taxon>Porifera</taxon>
        <taxon>Demospongiae</taxon>
        <taxon>Heteroscleromorpha</taxon>
        <taxon>Tetractinellida</taxon>
        <taxon>Astrophorina</taxon>
        <taxon>Geodiidae</taxon>
        <taxon>Geodia</taxon>
    </lineage>
</organism>
<evidence type="ECO:0000256" key="5">
    <source>
        <dbReference type="RuleBase" id="RU363019"/>
    </source>
</evidence>
<comment type="caution">
    <text evidence="8">The sequence shown here is derived from an EMBL/GenBank/DDBJ whole genome shotgun (WGS) entry which is preliminary data.</text>
</comment>
<feature type="domain" description="PPIase cyclophilin-type" evidence="7">
    <location>
        <begin position="19"/>
        <end position="158"/>
    </location>
</feature>
<keyword evidence="5" id="KW-0697">Rotamase</keyword>
<evidence type="ECO:0000256" key="3">
    <source>
        <dbReference type="ARBA" id="ARBA00023242"/>
    </source>
</evidence>
<evidence type="ECO:0000256" key="4">
    <source>
        <dbReference type="ARBA" id="ARBA00046368"/>
    </source>
</evidence>
<feature type="compositionally biased region" description="Basic and acidic residues" evidence="6">
    <location>
        <begin position="184"/>
        <end position="193"/>
    </location>
</feature>
<dbReference type="PROSITE" id="PS50072">
    <property type="entry name" value="CSA_PPIASE_2"/>
    <property type="match status" value="1"/>
</dbReference>
<dbReference type="GO" id="GO:0071013">
    <property type="term" value="C:catalytic step 2 spliceosome"/>
    <property type="evidence" value="ECO:0007669"/>
    <property type="project" value="TreeGrafter"/>
</dbReference>
<dbReference type="GO" id="GO:0003755">
    <property type="term" value="F:peptidyl-prolyl cis-trans isomerase activity"/>
    <property type="evidence" value="ECO:0007669"/>
    <property type="project" value="UniProtKB-UniRule"/>
</dbReference>
<dbReference type="EC" id="5.2.1.8" evidence="5"/>
<feature type="region of interest" description="Disordered" evidence="6">
    <location>
        <begin position="169"/>
        <end position="263"/>
    </location>
</feature>
<comment type="subunit">
    <text evidence="4">Part of the activated spliceosome B/catalytic step 1 spliceosome, one of the forms of the spliceosome which has a well-formed active site but still cannot catalyze the branching reaction and is composed at least of 52 proteins, the U2, U5 and U6 snRNAs and the pre-mRNA. Recruited during early steps of activated spliceosome B maturation, it is probably one of the first proteins released from this complex as he matures to the spliceosome C complex. Component of the minor spliceosome, which splices U12-type introns.</text>
</comment>
<proteinExistence type="inferred from homology"/>